<evidence type="ECO:0000256" key="1">
    <source>
        <dbReference type="SAM" id="Phobius"/>
    </source>
</evidence>
<keyword evidence="1" id="KW-1133">Transmembrane helix</keyword>
<dbReference type="EMBL" id="AYKW01000008">
    <property type="protein sequence ID" value="PIL33108.1"/>
    <property type="molecule type" value="Genomic_DNA"/>
</dbReference>
<keyword evidence="3" id="KW-1185">Reference proteome</keyword>
<name>A0A2G8SHR9_9APHY</name>
<dbReference type="Proteomes" id="UP000230002">
    <property type="component" value="Unassembled WGS sequence"/>
</dbReference>
<organism evidence="2 3">
    <name type="scientific">Ganoderma sinense ZZ0214-1</name>
    <dbReference type="NCBI Taxonomy" id="1077348"/>
    <lineage>
        <taxon>Eukaryota</taxon>
        <taxon>Fungi</taxon>
        <taxon>Dikarya</taxon>
        <taxon>Basidiomycota</taxon>
        <taxon>Agaricomycotina</taxon>
        <taxon>Agaricomycetes</taxon>
        <taxon>Polyporales</taxon>
        <taxon>Polyporaceae</taxon>
        <taxon>Ganoderma</taxon>
    </lineage>
</organism>
<sequence>MPSLLRLLVMGTDDVDDQERPMPLSLEGLEAHPGLYIGPALVSLTLESIQTGILINQSLTFWERAERELGVVRAVVSFVTSIAFLQTSFSFYTSWRTFVENFGNWYSSVDFVWADKIQSTLTVSMAAPVQAFLIWRCWTLINRNRCVLATLLLLLLTSIIAGITVTVETFQSHFGIVQVNEGPLPKVPSHKLRMYVVFASNDPHSLIIAFSVLDVLVTGIFHFAKNVLIIDLSDTE</sequence>
<accession>A0A2G8SHR9</accession>
<gene>
    <name evidence="2" type="ORF">GSI_04557</name>
</gene>
<dbReference type="PANTHER" id="PTHR40465:SF1">
    <property type="entry name" value="DUF6534 DOMAIN-CONTAINING PROTEIN"/>
    <property type="match status" value="1"/>
</dbReference>
<keyword evidence="1" id="KW-0472">Membrane</keyword>
<reference evidence="2 3" key="1">
    <citation type="journal article" date="2015" name="Sci. Rep.">
        <title>Chromosome-level genome map provides insights into diverse defense mechanisms in the medicinal fungus Ganoderma sinense.</title>
        <authorList>
            <person name="Zhu Y."/>
            <person name="Xu J."/>
            <person name="Sun C."/>
            <person name="Zhou S."/>
            <person name="Xu H."/>
            <person name="Nelson D.R."/>
            <person name="Qian J."/>
            <person name="Song J."/>
            <person name="Luo H."/>
            <person name="Xiang L."/>
            <person name="Li Y."/>
            <person name="Xu Z."/>
            <person name="Ji A."/>
            <person name="Wang L."/>
            <person name="Lu S."/>
            <person name="Hayward A."/>
            <person name="Sun W."/>
            <person name="Li X."/>
            <person name="Schwartz D.C."/>
            <person name="Wang Y."/>
            <person name="Chen S."/>
        </authorList>
    </citation>
    <scope>NUCLEOTIDE SEQUENCE [LARGE SCALE GENOMIC DNA]</scope>
    <source>
        <strain evidence="2 3">ZZ0214-1</strain>
    </source>
</reference>
<feature type="transmembrane region" description="Helical" evidence="1">
    <location>
        <begin position="204"/>
        <end position="224"/>
    </location>
</feature>
<feature type="transmembrane region" description="Helical" evidence="1">
    <location>
        <begin position="71"/>
        <end position="92"/>
    </location>
</feature>
<dbReference type="PANTHER" id="PTHR40465">
    <property type="entry name" value="CHROMOSOME 1, WHOLE GENOME SHOTGUN SEQUENCE"/>
    <property type="match status" value="1"/>
</dbReference>
<evidence type="ECO:0000313" key="3">
    <source>
        <dbReference type="Proteomes" id="UP000230002"/>
    </source>
</evidence>
<feature type="transmembrane region" description="Helical" evidence="1">
    <location>
        <begin position="147"/>
        <end position="167"/>
    </location>
</feature>
<dbReference type="AlphaFoldDB" id="A0A2G8SHR9"/>
<comment type="caution">
    <text evidence="2">The sequence shown here is derived from an EMBL/GenBank/DDBJ whole genome shotgun (WGS) entry which is preliminary data.</text>
</comment>
<dbReference type="OrthoDB" id="3155837at2759"/>
<protein>
    <submittedName>
        <fullName evidence="2">Uncharacterized protein</fullName>
    </submittedName>
</protein>
<dbReference type="STRING" id="1077348.A0A2G8SHR9"/>
<keyword evidence="1" id="KW-0812">Transmembrane</keyword>
<proteinExistence type="predicted"/>
<evidence type="ECO:0000313" key="2">
    <source>
        <dbReference type="EMBL" id="PIL33108.1"/>
    </source>
</evidence>